<gene>
    <name evidence="4" type="ORF">FF011L_19930</name>
</gene>
<dbReference type="AlphaFoldDB" id="A0A517MEC4"/>
<dbReference type="InterPro" id="IPR050745">
    <property type="entry name" value="Multifunctional_regulatory"/>
</dbReference>
<dbReference type="SUPFAM" id="SSF48403">
    <property type="entry name" value="Ankyrin repeat"/>
    <property type="match status" value="1"/>
</dbReference>
<dbReference type="OrthoDB" id="240984at2"/>
<dbReference type="SMART" id="SM00248">
    <property type="entry name" value="ANK"/>
    <property type="match status" value="2"/>
</dbReference>
<reference evidence="4 5" key="1">
    <citation type="submission" date="2019-02" db="EMBL/GenBank/DDBJ databases">
        <title>Deep-cultivation of Planctomycetes and their phenomic and genomic characterization uncovers novel biology.</title>
        <authorList>
            <person name="Wiegand S."/>
            <person name="Jogler M."/>
            <person name="Boedeker C."/>
            <person name="Pinto D."/>
            <person name="Vollmers J."/>
            <person name="Rivas-Marin E."/>
            <person name="Kohn T."/>
            <person name="Peeters S.H."/>
            <person name="Heuer A."/>
            <person name="Rast P."/>
            <person name="Oberbeckmann S."/>
            <person name="Bunk B."/>
            <person name="Jeske O."/>
            <person name="Meyerdierks A."/>
            <person name="Storesund J.E."/>
            <person name="Kallscheuer N."/>
            <person name="Luecker S."/>
            <person name="Lage O.M."/>
            <person name="Pohl T."/>
            <person name="Merkel B.J."/>
            <person name="Hornburger P."/>
            <person name="Mueller R.-W."/>
            <person name="Bruemmer F."/>
            <person name="Labrenz M."/>
            <person name="Spormann A.M."/>
            <person name="Op den Camp H."/>
            <person name="Overmann J."/>
            <person name="Amann R."/>
            <person name="Jetten M.S.M."/>
            <person name="Mascher T."/>
            <person name="Medema M.H."/>
            <person name="Devos D.P."/>
            <person name="Kaster A.-K."/>
            <person name="Ovreas L."/>
            <person name="Rohde M."/>
            <person name="Galperin M.Y."/>
            <person name="Jogler C."/>
        </authorList>
    </citation>
    <scope>NUCLEOTIDE SEQUENCE [LARGE SCALE GENOMIC DNA]</scope>
    <source>
        <strain evidence="4 5">FF011L</strain>
    </source>
</reference>
<dbReference type="PROSITE" id="PS50297">
    <property type="entry name" value="ANK_REP_REGION"/>
    <property type="match status" value="1"/>
</dbReference>
<dbReference type="PANTHER" id="PTHR24189:SF50">
    <property type="entry name" value="ANKYRIN REPEAT AND SOCS BOX PROTEIN 2"/>
    <property type="match status" value="1"/>
</dbReference>
<name>A0A517MEC4_9BACT</name>
<dbReference type="InterPro" id="IPR036770">
    <property type="entry name" value="Ankyrin_rpt-contain_sf"/>
</dbReference>
<keyword evidence="5" id="KW-1185">Reference proteome</keyword>
<keyword evidence="2 3" id="KW-0040">ANK repeat</keyword>
<evidence type="ECO:0000313" key="4">
    <source>
        <dbReference type="EMBL" id="QDS93232.1"/>
    </source>
</evidence>
<evidence type="ECO:0000256" key="2">
    <source>
        <dbReference type="ARBA" id="ARBA00023043"/>
    </source>
</evidence>
<dbReference type="Gene3D" id="1.25.40.20">
    <property type="entry name" value="Ankyrin repeat-containing domain"/>
    <property type="match status" value="1"/>
</dbReference>
<evidence type="ECO:0000256" key="3">
    <source>
        <dbReference type="PROSITE-ProRule" id="PRU00023"/>
    </source>
</evidence>
<dbReference type="Proteomes" id="UP000320672">
    <property type="component" value="Chromosome"/>
</dbReference>
<proteinExistence type="predicted"/>
<protein>
    <submittedName>
        <fullName evidence="4">Ankyrin repeats (3 copies)</fullName>
    </submittedName>
</protein>
<dbReference type="EMBL" id="CP036262">
    <property type="protein sequence ID" value="QDS93232.1"/>
    <property type="molecule type" value="Genomic_DNA"/>
</dbReference>
<organism evidence="4 5">
    <name type="scientific">Roseimaritima multifibrata</name>
    <dbReference type="NCBI Taxonomy" id="1930274"/>
    <lineage>
        <taxon>Bacteria</taxon>
        <taxon>Pseudomonadati</taxon>
        <taxon>Planctomycetota</taxon>
        <taxon>Planctomycetia</taxon>
        <taxon>Pirellulales</taxon>
        <taxon>Pirellulaceae</taxon>
        <taxon>Roseimaritima</taxon>
    </lineage>
</organism>
<evidence type="ECO:0000313" key="5">
    <source>
        <dbReference type="Proteomes" id="UP000320672"/>
    </source>
</evidence>
<accession>A0A517MEC4</accession>
<dbReference type="PROSITE" id="PS50088">
    <property type="entry name" value="ANK_REPEAT"/>
    <property type="match status" value="1"/>
</dbReference>
<dbReference type="KEGG" id="rml:FF011L_19930"/>
<dbReference type="PANTHER" id="PTHR24189">
    <property type="entry name" value="MYOTROPHIN"/>
    <property type="match status" value="1"/>
</dbReference>
<keyword evidence="1" id="KW-0677">Repeat</keyword>
<dbReference type="InterPro" id="IPR002110">
    <property type="entry name" value="Ankyrin_rpt"/>
</dbReference>
<sequence length="350" mass="38476">MRYKTLNSLQAQLVDHDGAIVSSEPFTRKLDGLACYSDSVLNYAELAFAEECAMRGGHPRLVLDENGHLTIAVEVDSQRRLSRKELSALREDFAGQLTDGIGAGCFNELSASTGLAVELRFPLRSKCTQTEGTAWRPKASTKKGNEQRISTAAKMVEKMGSAPSRTGASRRSTVKVTGTVATPDKQERPNLKKLLRLLAKPERDQLFDQIKVELEACGNDLSLLGNYEYPYGNFNDPKLLRLLLKAGLPPETTDVKGNSLLIQAAGNPKCLELLLNEGVNVNRVCDSYFASTALIRAAHLGKRKSVEILLEYGADATIKDKSGKIAQDIVDKRSRERQTIVNLLRRGSRT</sequence>
<dbReference type="Pfam" id="PF12796">
    <property type="entry name" value="Ank_2"/>
    <property type="match status" value="1"/>
</dbReference>
<evidence type="ECO:0000256" key="1">
    <source>
        <dbReference type="ARBA" id="ARBA00022737"/>
    </source>
</evidence>
<feature type="repeat" description="ANK" evidence="3">
    <location>
        <begin position="289"/>
        <end position="321"/>
    </location>
</feature>